<sequence length="109" mass="11954">MNHGTFEKGEKFEAGKMVEVQEGAIVSRTLIDYPTGTVTLFAFHRGQGLSEHTAPYDALVQVLEGKAEISLAGTPQIVEKGEWLIMPANVPHGLRAIEDFKMALVMIRS</sequence>
<proteinExistence type="predicted"/>
<dbReference type="HOGENOM" id="CLU_141446_2_0_0"/>
<dbReference type="Pfam" id="PF07883">
    <property type="entry name" value="Cupin_2"/>
    <property type="match status" value="1"/>
</dbReference>
<evidence type="ECO:0000259" key="1">
    <source>
        <dbReference type="Pfam" id="PF07883"/>
    </source>
</evidence>
<protein>
    <submittedName>
        <fullName evidence="2">Cupin 2 conserved barrel domain protein</fullName>
    </submittedName>
</protein>
<dbReference type="Gene3D" id="2.60.120.10">
    <property type="entry name" value="Jelly Rolls"/>
    <property type="match status" value="1"/>
</dbReference>
<organism evidence="2 3">
    <name type="scientific">Aminobacterium colombiense (strain DSM 12261 / ALA-1)</name>
    <dbReference type="NCBI Taxonomy" id="572547"/>
    <lineage>
        <taxon>Bacteria</taxon>
        <taxon>Thermotogati</taxon>
        <taxon>Synergistota</taxon>
        <taxon>Synergistia</taxon>
        <taxon>Synergistales</taxon>
        <taxon>Aminobacteriaceae</taxon>
        <taxon>Aminobacterium</taxon>
    </lineage>
</organism>
<dbReference type="InterPro" id="IPR013096">
    <property type="entry name" value="Cupin_2"/>
</dbReference>
<gene>
    <name evidence="2" type="ordered locus">Amico_0485</name>
</gene>
<evidence type="ECO:0000313" key="3">
    <source>
        <dbReference type="Proteomes" id="UP000002366"/>
    </source>
</evidence>
<dbReference type="STRING" id="572547.Amico_0485"/>
<name>D5EDJ2_AMICL</name>
<dbReference type="eggNOG" id="COG1917">
    <property type="taxonomic scope" value="Bacteria"/>
</dbReference>
<evidence type="ECO:0000313" key="2">
    <source>
        <dbReference type="EMBL" id="ADE56624.1"/>
    </source>
</evidence>
<dbReference type="PANTHER" id="PTHR37694">
    <property type="entry name" value="SLR8022 PROTEIN"/>
    <property type="match status" value="1"/>
</dbReference>
<dbReference type="InterPro" id="IPR011051">
    <property type="entry name" value="RmlC_Cupin_sf"/>
</dbReference>
<dbReference type="CDD" id="cd02230">
    <property type="entry name" value="cupin_HP0902-like"/>
    <property type="match status" value="1"/>
</dbReference>
<dbReference type="InterPro" id="IPR014710">
    <property type="entry name" value="RmlC-like_jellyroll"/>
</dbReference>
<dbReference type="Proteomes" id="UP000002366">
    <property type="component" value="Chromosome"/>
</dbReference>
<dbReference type="PANTHER" id="PTHR37694:SF1">
    <property type="entry name" value="SLR8022 PROTEIN"/>
    <property type="match status" value="1"/>
</dbReference>
<dbReference type="KEGG" id="aco:Amico_0485"/>
<accession>D5EDJ2</accession>
<reference evidence="2 3" key="1">
    <citation type="journal article" date="2010" name="Stand. Genomic Sci.">
        <title>Complete genome sequence of Aminobacterium colombiense type strain (ALA-1).</title>
        <authorList>
            <person name="Chertkov O."/>
            <person name="Sikorski J."/>
            <person name="Brambilla E."/>
            <person name="Lapidus A."/>
            <person name="Copeland A."/>
            <person name="Glavina Del Rio T."/>
            <person name="Nolan M."/>
            <person name="Lucas S."/>
            <person name="Tice H."/>
            <person name="Cheng J.F."/>
            <person name="Han C."/>
            <person name="Detter J.C."/>
            <person name="Bruce D."/>
            <person name="Tapia R."/>
            <person name="Goodwin L."/>
            <person name="Pitluck S."/>
            <person name="Liolios K."/>
            <person name="Ivanova N."/>
            <person name="Mavromatis K."/>
            <person name="Ovchinnikova G."/>
            <person name="Pati A."/>
            <person name="Chen A."/>
            <person name="Palaniappan K."/>
            <person name="Land M."/>
            <person name="Hauser L."/>
            <person name="Chang Y.J."/>
            <person name="Jeffries C.D."/>
            <person name="Spring S."/>
            <person name="Rohde M."/>
            <person name="Goker M."/>
            <person name="Bristow J."/>
            <person name="Eisen J.A."/>
            <person name="Markowitz V."/>
            <person name="Hugenholtz P."/>
            <person name="Kyrpides N.C."/>
            <person name="Klenk H.P."/>
        </authorList>
    </citation>
    <scope>NUCLEOTIDE SEQUENCE [LARGE SCALE GENOMIC DNA]</scope>
    <source>
        <strain evidence="3">DSM 12261 / ALA-1</strain>
    </source>
</reference>
<dbReference type="SUPFAM" id="SSF51182">
    <property type="entry name" value="RmlC-like cupins"/>
    <property type="match status" value="1"/>
</dbReference>
<dbReference type="AlphaFoldDB" id="D5EDJ2"/>
<feature type="domain" description="Cupin type-2" evidence="1">
    <location>
        <begin position="41"/>
        <end position="107"/>
    </location>
</feature>
<dbReference type="OrthoDB" id="9793184at2"/>
<dbReference type="EMBL" id="CP001997">
    <property type="protein sequence ID" value="ADE56624.1"/>
    <property type="molecule type" value="Genomic_DNA"/>
</dbReference>
<dbReference type="RefSeq" id="WP_013047890.1">
    <property type="nucleotide sequence ID" value="NC_014011.1"/>
</dbReference>
<keyword evidence="3" id="KW-1185">Reference proteome</keyword>